<evidence type="ECO:0000256" key="7">
    <source>
        <dbReference type="PIRSR" id="PIRSR602401-1"/>
    </source>
</evidence>
<proteinExistence type="inferred from homology"/>
<dbReference type="InterPro" id="IPR036396">
    <property type="entry name" value="Cyt_P450_sf"/>
</dbReference>
<dbReference type="GO" id="GO:0004497">
    <property type="term" value="F:monooxygenase activity"/>
    <property type="evidence" value="ECO:0007669"/>
    <property type="project" value="UniProtKB-KW"/>
</dbReference>
<accession>A0A0L0T670</accession>
<dbReference type="eggNOG" id="KOG0157">
    <property type="taxonomic scope" value="Eukaryota"/>
</dbReference>
<dbReference type="PANTHER" id="PTHR24291">
    <property type="entry name" value="CYTOCHROME P450 FAMILY 4"/>
    <property type="match status" value="1"/>
</dbReference>
<reference evidence="10" key="2">
    <citation type="submission" date="2009-11" db="EMBL/GenBank/DDBJ databases">
        <title>The Genome Sequence of Allomyces macrogynus strain ATCC 38327.</title>
        <authorList>
            <consortium name="The Broad Institute Genome Sequencing Platform"/>
            <person name="Russ C."/>
            <person name="Cuomo C."/>
            <person name="Shea T."/>
            <person name="Young S.K."/>
            <person name="Zeng Q."/>
            <person name="Koehrsen M."/>
            <person name="Haas B."/>
            <person name="Borodovsky M."/>
            <person name="Guigo R."/>
            <person name="Alvarado L."/>
            <person name="Berlin A."/>
            <person name="Borenstein D."/>
            <person name="Chen Z."/>
            <person name="Engels R."/>
            <person name="Freedman E."/>
            <person name="Gellesch M."/>
            <person name="Goldberg J."/>
            <person name="Griggs A."/>
            <person name="Gujja S."/>
            <person name="Heiman D."/>
            <person name="Hepburn T."/>
            <person name="Howarth C."/>
            <person name="Jen D."/>
            <person name="Larson L."/>
            <person name="Lewis B."/>
            <person name="Mehta T."/>
            <person name="Park D."/>
            <person name="Pearson M."/>
            <person name="Roberts A."/>
            <person name="Saif S."/>
            <person name="Shenoy N."/>
            <person name="Sisk P."/>
            <person name="Stolte C."/>
            <person name="Sykes S."/>
            <person name="Walk T."/>
            <person name="White J."/>
            <person name="Yandava C."/>
            <person name="Burger G."/>
            <person name="Gray M.W."/>
            <person name="Holland P.W.H."/>
            <person name="King N."/>
            <person name="Lang F.B.F."/>
            <person name="Roger A.J."/>
            <person name="Ruiz-Trillo I."/>
            <person name="Lander E."/>
            <person name="Nusbaum C."/>
        </authorList>
    </citation>
    <scope>NUCLEOTIDE SEQUENCE [LARGE SCALE GENOMIC DNA]</scope>
    <source>
        <strain evidence="10">ATCC 38327</strain>
    </source>
</reference>
<dbReference type="AlphaFoldDB" id="A0A0L0T670"/>
<evidence type="ECO:0000256" key="8">
    <source>
        <dbReference type="RuleBase" id="RU000461"/>
    </source>
</evidence>
<evidence type="ECO:0000313" key="10">
    <source>
        <dbReference type="Proteomes" id="UP000054350"/>
    </source>
</evidence>
<protein>
    <recommendedName>
        <fullName evidence="11">Cytochrome P450</fullName>
    </recommendedName>
</protein>
<dbReference type="GO" id="GO:0005506">
    <property type="term" value="F:iron ion binding"/>
    <property type="evidence" value="ECO:0007669"/>
    <property type="project" value="InterPro"/>
</dbReference>
<gene>
    <name evidence="9" type="ORF">AMAG_14439</name>
</gene>
<dbReference type="InterPro" id="IPR050196">
    <property type="entry name" value="Cytochrome_P450_Monoox"/>
</dbReference>
<keyword evidence="3 7" id="KW-0479">Metal-binding</keyword>
<evidence type="ECO:0000313" key="9">
    <source>
        <dbReference type="EMBL" id="KNE70293.1"/>
    </source>
</evidence>
<evidence type="ECO:0000256" key="1">
    <source>
        <dbReference type="ARBA" id="ARBA00010617"/>
    </source>
</evidence>
<dbReference type="GO" id="GO:0020037">
    <property type="term" value="F:heme binding"/>
    <property type="evidence" value="ECO:0007669"/>
    <property type="project" value="InterPro"/>
</dbReference>
<dbReference type="SUPFAM" id="SSF48264">
    <property type="entry name" value="Cytochrome P450"/>
    <property type="match status" value="1"/>
</dbReference>
<dbReference type="PROSITE" id="PS00086">
    <property type="entry name" value="CYTOCHROME_P450"/>
    <property type="match status" value="1"/>
</dbReference>
<evidence type="ECO:0000256" key="3">
    <source>
        <dbReference type="ARBA" id="ARBA00022723"/>
    </source>
</evidence>
<dbReference type="PANTHER" id="PTHR24291:SF50">
    <property type="entry name" value="BIFUNCTIONAL ALBAFLAVENONE MONOOXYGENASE_TERPENE SYNTHASE"/>
    <property type="match status" value="1"/>
</dbReference>
<keyword evidence="5 7" id="KW-0408">Iron</keyword>
<dbReference type="OMA" id="YGPSIAM"/>
<evidence type="ECO:0000256" key="2">
    <source>
        <dbReference type="ARBA" id="ARBA00022617"/>
    </source>
</evidence>
<dbReference type="InterPro" id="IPR001128">
    <property type="entry name" value="Cyt_P450"/>
</dbReference>
<name>A0A0L0T670_ALLM3</name>
<keyword evidence="2 7" id="KW-0349">Heme</keyword>
<dbReference type="GO" id="GO:0016705">
    <property type="term" value="F:oxidoreductase activity, acting on paired donors, with incorporation or reduction of molecular oxygen"/>
    <property type="evidence" value="ECO:0007669"/>
    <property type="project" value="InterPro"/>
</dbReference>
<dbReference type="STRING" id="578462.A0A0L0T670"/>
<dbReference type="EMBL" id="GG745365">
    <property type="protein sequence ID" value="KNE70293.1"/>
    <property type="molecule type" value="Genomic_DNA"/>
</dbReference>
<keyword evidence="4 8" id="KW-0560">Oxidoreductase</keyword>
<evidence type="ECO:0008006" key="11">
    <source>
        <dbReference type="Google" id="ProtNLM"/>
    </source>
</evidence>
<dbReference type="Pfam" id="PF00067">
    <property type="entry name" value="p450"/>
    <property type="match status" value="1"/>
</dbReference>
<dbReference type="VEuPathDB" id="FungiDB:AMAG_14439"/>
<dbReference type="OrthoDB" id="1470350at2759"/>
<evidence type="ECO:0000256" key="6">
    <source>
        <dbReference type="ARBA" id="ARBA00023033"/>
    </source>
</evidence>
<keyword evidence="10" id="KW-1185">Reference proteome</keyword>
<keyword evidence="6 8" id="KW-0503">Monooxygenase</keyword>
<dbReference type="PRINTS" id="PR00385">
    <property type="entry name" value="P450"/>
</dbReference>
<sequence>MDPLAAAQALRAATLDKLPRAVTDAAATPRTVATALAVVFATLFVRKIYRALVPPRFLRKYPYARPWTVVRTMLQGHGYLDQHAILHEAMLQDAVDRGIIASKDEMPAVSLRWFIGRWQVLFANPQDIRQMLLKHESFDKTVWDAGYLRKFLGYNIAMVQIPEWKRQRKVINPAFHRGWNPLMFATPARQLIKHMDATAAVPGASLDISGWMQRMALDALSLAIFGTNMDSLNHPDAPMVATYNAIVTEVLDASKVINPTYKFNKHGQRARELIDTFDRYIFEFIEAKTRKIEEERRTGKVDEDRDSRDLLTMMIEAAEGNVFSREDLRANTIIFFMGGHDTTANALSFALYRLGMNPAMQDRARQEVISVMGDIEPNTPFDQVPFPTPEQQRKLVYLGCCIKEVLRLHPSSANLPEHQTTTAVTLHDGTVLPKDTRVTGDIWALHRNRAVWGPDVTEFRPERFLDAVNSDGPVPFNAPAHDFGWAPFGAGQRICLGHTFSLMEQHVVLAMMLLRYTWTVVGDDRALAGNPRTMPGGILHVVGLQLALTRRDL</sequence>
<comment type="cofactor">
    <cofactor evidence="7">
        <name>heme</name>
        <dbReference type="ChEBI" id="CHEBI:30413"/>
    </cofactor>
</comment>
<evidence type="ECO:0000256" key="4">
    <source>
        <dbReference type="ARBA" id="ARBA00023002"/>
    </source>
</evidence>
<feature type="binding site" description="axial binding residue" evidence="7">
    <location>
        <position position="495"/>
    </location>
    <ligand>
        <name>heme</name>
        <dbReference type="ChEBI" id="CHEBI:30413"/>
    </ligand>
    <ligandPart>
        <name>Fe</name>
        <dbReference type="ChEBI" id="CHEBI:18248"/>
    </ligandPart>
</feature>
<comment type="similarity">
    <text evidence="1 8">Belongs to the cytochrome P450 family.</text>
</comment>
<dbReference type="Proteomes" id="UP000054350">
    <property type="component" value="Unassembled WGS sequence"/>
</dbReference>
<dbReference type="InterPro" id="IPR017972">
    <property type="entry name" value="Cyt_P450_CS"/>
</dbReference>
<organism evidence="9 10">
    <name type="scientific">Allomyces macrogynus (strain ATCC 38327)</name>
    <name type="common">Allomyces javanicus var. macrogynus</name>
    <dbReference type="NCBI Taxonomy" id="578462"/>
    <lineage>
        <taxon>Eukaryota</taxon>
        <taxon>Fungi</taxon>
        <taxon>Fungi incertae sedis</taxon>
        <taxon>Blastocladiomycota</taxon>
        <taxon>Blastocladiomycetes</taxon>
        <taxon>Blastocladiales</taxon>
        <taxon>Blastocladiaceae</taxon>
        <taxon>Allomyces</taxon>
    </lineage>
</organism>
<dbReference type="Gene3D" id="1.10.630.10">
    <property type="entry name" value="Cytochrome P450"/>
    <property type="match status" value="1"/>
</dbReference>
<reference evidence="9 10" key="1">
    <citation type="submission" date="2009-11" db="EMBL/GenBank/DDBJ databases">
        <title>Annotation of Allomyces macrogynus ATCC 38327.</title>
        <authorList>
            <consortium name="The Broad Institute Genome Sequencing Platform"/>
            <person name="Russ C."/>
            <person name="Cuomo C."/>
            <person name="Burger G."/>
            <person name="Gray M.W."/>
            <person name="Holland P.W.H."/>
            <person name="King N."/>
            <person name="Lang F.B.F."/>
            <person name="Roger A.J."/>
            <person name="Ruiz-Trillo I."/>
            <person name="Young S.K."/>
            <person name="Zeng Q."/>
            <person name="Gargeya S."/>
            <person name="Fitzgerald M."/>
            <person name="Haas B."/>
            <person name="Abouelleil A."/>
            <person name="Alvarado L."/>
            <person name="Arachchi H.M."/>
            <person name="Berlin A."/>
            <person name="Chapman S.B."/>
            <person name="Gearin G."/>
            <person name="Goldberg J."/>
            <person name="Griggs A."/>
            <person name="Gujja S."/>
            <person name="Hansen M."/>
            <person name="Heiman D."/>
            <person name="Howarth C."/>
            <person name="Larimer J."/>
            <person name="Lui A."/>
            <person name="MacDonald P.J.P."/>
            <person name="McCowen C."/>
            <person name="Montmayeur A."/>
            <person name="Murphy C."/>
            <person name="Neiman D."/>
            <person name="Pearson M."/>
            <person name="Priest M."/>
            <person name="Roberts A."/>
            <person name="Saif S."/>
            <person name="Shea T."/>
            <person name="Sisk P."/>
            <person name="Stolte C."/>
            <person name="Sykes S."/>
            <person name="Wortman J."/>
            <person name="Nusbaum C."/>
            <person name="Birren B."/>
        </authorList>
    </citation>
    <scope>NUCLEOTIDE SEQUENCE [LARGE SCALE GENOMIC DNA]</scope>
    <source>
        <strain evidence="9 10">ATCC 38327</strain>
    </source>
</reference>
<evidence type="ECO:0000256" key="5">
    <source>
        <dbReference type="ARBA" id="ARBA00023004"/>
    </source>
</evidence>
<dbReference type="PRINTS" id="PR00463">
    <property type="entry name" value="EP450I"/>
</dbReference>
<dbReference type="InterPro" id="IPR002401">
    <property type="entry name" value="Cyt_P450_E_grp-I"/>
</dbReference>